<dbReference type="NCBIfam" id="NF005293">
    <property type="entry name" value="PRK06816.1"/>
    <property type="match status" value="1"/>
</dbReference>
<dbReference type="GO" id="GO:0044550">
    <property type="term" value="P:secondary metabolite biosynthetic process"/>
    <property type="evidence" value="ECO:0007669"/>
    <property type="project" value="TreeGrafter"/>
</dbReference>
<accession>A0A2K8U398</accession>
<organism evidence="4 5">
    <name type="scientific">Candidatus Thiodictyon syntrophicum</name>
    <dbReference type="NCBI Taxonomy" id="1166950"/>
    <lineage>
        <taxon>Bacteria</taxon>
        <taxon>Pseudomonadati</taxon>
        <taxon>Pseudomonadota</taxon>
        <taxon>Gammaproteobacteria</taxon>
        <taxon>Chromatiales</taxon>
        <taxon>Chromatiaceae</taxon>
        <taxon>Thiodictyon</taxon>
    </lineage>
</organism>
<evidence type="ECO:0000256" key="1">
    <source>
        <dbReference type="ARBA" id="ARBA00022679"/>
    </source>
</evidence>
<reference evidence="4 5" key="1">
    <citation type="submission" date="2017-03" db="EMBL/GenBank/DDBJ databases">
        <title>Complete genome sequence of Candidatus 'Thiodictyon syntrophicum' sp. nov. strain Cad16T, a photolithoautotroph purple sulfur bacterium isolated from an alpine meromictic lake.</title>
        <authorList>
            <person name="Luedin S.M."/>
            <person name="Pothier J.F."/>
            <person name="Danza F."/>
            <person name="Storelli N."/>
            <person name="Wittwer M."/>
            <person name="Tonolla M."/>
        </authorList>
    </citation>
    <scope>NUCLEOTIDE SEQUENCE [LARGE SCALE GENOMIC DNA]</scope>
    <source>
        <strain evidence="4 5">Cad16T</strain>
    </source>
</reference>
<dbReference type="InterPro" id="IPR016039">
    <property type="entry name" value="Thiolase-like"/>
</dbReference>
<evidence type="ECO:0000313" key="5">
    <source>
        <dbReference type="Proteomes" id="UP000232638"/>
    </source>
</evidence>
<dbReference type="AlphaFoldDB" id="A0A2K8U398"/>
<sequence>MSRAVYITASAAFLPNAPVDNTRIELVLGQVGPRPSRAKRIVLKSNGIKLRHYALDGATRVATHSNAEMTAAAVQALFAPGEVQTTALVCGTSTPDQTMPNHAVMVHGELGVPIREVVATSGICLSGLSALKFAYLGVTAGDYDSAVATGSDLPSALLRAESFAPESAAQLRQLQEHRELAFEKDFLRWMLSDGAGALLLEPRARLPSLALRIDWIDLFSAADVLPTCMYAGAQECQGRIVGWMQLDAQARAAAPVMAIKQDVRLLNDNVVRACFENPLRDLMARRNLVQGPIDWFLPHMSSMYFAPALAAVVKSLALPIADTAWFTNLCRCGNTGAASIYIMLDELLHSGRLKQGQTILCMVPESGRFSSGFMHLTVCQG</sequence>
<dbReference type="PANTHER" id="PTHR34069:SF2">
    <property type="entry name" value="BETA-KETOACYL-[ACYL-CARRIER-PROTEIN] SYNTHASE III"/>
    <property type="match status" value="1"/>
</dbReference>
<gene>
    <name evidence="4" type="ORF">THSYN_02905</name>
</gene>
<dbReference type="Pfam" id="PF08541">
    <property type="entry name" value="ACP_syn_III_C"/>
    <property type="match status" value="1"/>
</dbReference>
<keyword evidence="1" id="KW-0808">Transferase</keyword>
<keyword evidence="2" id="KW-0012">Acyltransferase</keyword>
<evidence type="ECO:0000259" key="3">
    <source>
        <dbReference type="Pfam" id="PF08541"/>
    </source>
</evidence>
<dbReference type="KEGG" id="tsy:THSYN_02905"/>
<proteinExistence type="predicted"/>
<dbReference type="SUPFAM" id="SSF53901">
    <property type="entry name" value="Thiolase-like"/>
    <property type="match status" value="1"/>
</dbReference>
<keyword evidence="5" id="KW-1185">Reference proteome</keyword>
<name>A0A2K8U398_9GAMM</name>
<dbReference type="RefSeq" id="WP_100917826.1">
    <property type="nucleotide sequence ID" value="NZ_CP020370.1"/>
</dbReference>
<dbReference type="EMBL" id="CP020370">
    <property type="protein sequence ID" value="AUB80015.1"/>
    <property type="molecule type" value="Genomic_DNA"/>
</dbReference>
<dbReference type="Gene3D" id="3.40.47.10">
    <property type="match status" value="2"/>
</dbReference>
<evidence type="ECO:0000256" key="2">
    <source>
        <dbReference type="ARBA" id="ARBA00023315"/>
    </source>
</evidence>
<dbReference type="OrthoDB" id="2514738at2"/>
<evidence type="ECO:0000313" key="4">
    <source>
        <dbReference type="EMBL" id="AUB80015.1"/>
    </source>
</evidence>
<feature type="domain" description="Beta-ketoacyl-[acyl-carrier-protein] synthase III C-terminal" evidence="3">
    <location>
        <begin position="284"/>
        <end position="362"/>
    </location>
</feature>
<dbReference type="InterPro" id="IPR013747">
    <property type="entry name" value="ACP_syn_III_C"/>
</dbReference>
<dbReference type="CDD" id="cd00827">
    <property type="entry name" value="init_cond_enzymes"/>
    <property type="match status" value="1"/>
</dbReference>
<dbReference type="GO" id="GO:0016746">
    <property type="term" value="F:acyltransferase activity"/>
    <property type="evidence" value="ECO:0007669"/>
    <property type="project" value="UniProtKB-KW"/>
</dbReference>
<protein>
    <recommendedName>
        <fullName evidence="3">Beta-ketoacyl-[acyl-carrier-protein] synthase III C-terminal domain-containing protein</fullName>
    </recommendedName>
</protein>
<dbReference type="PANTHER" id="PTHR34069">
    <property type="entry name" value="3-OXOACYL-[ACYL-CARRIER-PROTEIN] SYNTHASE 3"/>
    <property type="match status" value="1"/>
</dbReference>
<dbReference type="Proteomes" id="UP000232638">
    <property type="component" value="Chromosome"/>
</dbReference>